<proteinExistence type="predicted"/>
<organism evidence="1">
    <name type="scientific">Rhizophora mucronata</name>
    <name type="common">Asiatic mangrove</name>
    <dbReference type="NCBI Taxonomy" id="61149"/>
    <lineage>
        <taxon>Eukaryota</taxon>
        <taxon>Viridiplantae</taxon>
        <taxon>Streptophyta</taxon>
        <taxon>Embryophyta</taxon>
        <taxon>Tracheophyta</taxon>
        <taxon>Spermatophyta</taxon>
        <taxon>Magnoliopsida</taxon>
        <taxon>eudicotyledons</taxon>
        <taxon>Gunneridae</taxon>
        <taxon>Pentapetalae</taxon>
        <taxon>rosids</taxon>
        <taxon>fabids</taxon>
        <taxon>Malpighiales</taxon>
        <taxon>Rhizophoraceae</taxon>
        <taxon>Rhizophora</taxon>
    </lineage>
</organism>
<name>A0A2P2KE97_RHIMU</name>
<reference evidence="1" key="1">
    <citation type="submission" date="2018-02" db="EMBL/GenBank/DDBJ databases">
        <title>Rhizophora mucronata_Transcriptome.</title>
        <authorList>
            <person name="Meera S.P."/>
            <person name="Sreeshan A."/>
            <person name="Augustine A."/>
        </authorList>
    </citation>
    <scope>NUCLEOTIDE SEQUENCE</scope>
    <source>
        <tissue evidence="1">Leaf</tissue>
    </source>
</reference>
<protein>
    <submittedName>
        <fullName evidence="1">Uncharacterized protein</fullName>
    </submittedName>
</protein>
<evidence type="ECO:0000313" key="1">
    <source>
        <dbReference type="EMBL" id="MBX04010.1"/>
    </source>
</evidence>
<dbReference type="AlphaFoldDB" id="A0A2P2KE97"/>
<dbReference type="EMBL" id="GGEC01023526">
    <property type="protein sequence ID" value="MBX04010.1"/>
    <property type="molecule type" value="Transcribed_RNA"/>
</dbReference>
<accession>A0A2P2KE97</accession>
<sequence>MLLQPTSLFFLPSHTQIKIIIVNSFSKEAMQKLHPRKTSKRKNPTDHCL</sequence>